<dbReference type="InterPro" id="IPR034686">
    <property type="entry name" value="Terpene_cyclase-like_2"/>
</dbReference>
<dbReference type="EC" id="4.2.3.-" evidence="6"/>
<dbReference type="Gene3D" id="1.10.600.10">
    <property type="entry name" value="Farnesyl Diphosphate Synthase"/>
    <property type="match status" value="1"/>
</dbReference>
<reference evidence="8" key="1">
    <citation type="journal article" date="2020" name="New Phytol.">
        <title>Comparative genomics reveals dynamic genome evolution in host specialist ectomycorrhizal fungi.</title>
        <authorList>
            <person name="Lofgren L.A."/>
            <person name="Nguyen N.H."/>
            <person name="Vilgalys R."/>
            <person name="Ruytinx J."/>
            <person name="Liao H.L."/>
            <person name="Branco S."/>
            <person name="Kuo A."/>
            <person name="LaButti K."/>
            <person name="Lipzen A."/>
            <person name="Andreopoulos W."/>
            <person name="Pangilinan J."/>
            <person name="Riley R."/>
            <person name="Hundley H."/>
            <person name="Na H."/>
            <person name="Barry K."/>
            <person name="Grigoriev I.V."/>
            <person name="Stajich J.E."/>
            <person name="Kennedy P.G."/>
        </authorList>
    </citation>
    <scope>NUCLEOTIDE SEQUENCE</scope>
    <source>
        <strain evidence="8">FC423</strain>
    </source>
</reference>
<dbReference type="GeneID" id="64691730"/>
<keyword evidence="7" id="KW-0812">Transmembrane</keyword>
<evidence type="ECO:0000256" key="3">
    <source>
        <dbReference type="ARBA" id="ARBA00022723"/>
    </source>
</evidence>
<keyword evidence="7" id="KW-1133">Transmembrane helix</keyword>
<dbReference type="SUPFAM" id="SSF48576">
    <property type="entry name" value="Terpenoid synthases"/>
    <property type="match status" value="1"/>
</dbReference>
<keyword evidence="3 6" id="KW-0479">Metal-binding</keyword>
<keyword evidence="5 6" id="KW-0456">Lyase</keyword>
<sequence>MDSRTKTIYLPNTMTNWPWPRALNPHYEAVKIEAGFWFRSFETLDPELLKAFDKYDLAYAVALAHPTVSGEHLRVGCEVLDVQLVVDEVTDRSTAAGAKGIIDIVIDALHNPHKIRPEGEYIVGEMMRQCSARAMRTISTTCYPRFIDSFTTYLRAVAVEAIDREQGHCLGIDDHFKYRRESGGMLPWFALCGMEMNLPDEVYRHPAIVDMLECAADLITVDNDMVSYNKEQADGTDYNSLITVVMVEFGLDIGSAMGWAAAYHTKLETRFINGLAKIPSWGPSTDILVKEYLDGVGNWVRANYCWSFDDQRYFGTMATEIQESRLVPLWPKVHSKASILGGWRRTILIAAAISSGFFVFVSIHFP</sequence>
<evidence type="ECO:0000313" key="8">
    <source>
        <dbReference type="EMBL" id="KAG2115722.1"/>
    </source>
</evidence>
<dbReference type="GO" id="GO:0046872">
    <property type="term" value="F:metal ion binding"/>
    <property type="evidence" value="ECO:0007669"/>
    <property type="project" value="UniProtKB-KW"/>
</dbReference>
<organism evidence="8 9">
    <name type="scientific">Suillus discolor</name>
    <dbReference type="NCBI Taxonomy" id="1912936"/>
    <lineage>
        <taxon>Eukaryota</taxon>
        <taxon>Fungi</taxon>
        <taxon>Dikarya</taxon>
        <taxon>Basidiomycota</taxon>
        <taxon>Agaricomycotina</taxon>
        <taxon>Agaricomycetes</taxon>
        <taxon>Agaricomycetidae</taxon>
        <taxon>Boletales</taxon>
        <taxon>Suillineae</taxon>
        <taxon>Suillaceae</taxon>
        <taxon>Suillus</taxon>
    </lineage>
</organism>
<comment type="similarity">
    <text evidence="2 6">Belongs to the terpene synthase family.</text>
</comment>
<evidence type="ECO:0000313" key="9">
    <source>
        <dbReference type="Proteomes" id="UP000823399"/>
    </source>
</evidence>
<dbReference type="RefSeq" id="XP_041297101.1">
    <property type="nucleotide sequence ID" value="XM_041429471.1"/>
</dbReference>
<evidence type="ECO:0000256" key="6">
    <source>
        <dbReference type="RuleBase" id="RU366034"/>
    </source>
</evidence>
<keyword evidence="7" id="KW-0472">Membrane</keyword>
<dbReference type="GO" id="GO:0008299">
    <property type="term" value="P:isoprenoid biosynthetic process"/>
    <property type="evidence" value="ECO:0007669"/>
    <property type="project" value="UniProtKB-ARBA"/>
</dbReference>
<accession>A0A9P7JY66</accession>
<gene>
    <name evidence="8" type="ORF">F5147DRAFT_379691</name>
</gene>
<dbReference type="Proteomes" id="UP000823399">
    <property type="component" value="Unassembled WGS sequence"/>
</dbReference>
<dbReference type="SFLD" id="SFLDS00005">
    <property type="entry name" value="Isoprenoid_Synthase_Type_I"/>
    <property type="match status" value="1"/>
</dbReference>
<dbReference type="InterPro" id="IPR008949">
    <property type="entry name" value="Isoprenoid_synthase_dom_sf"/>
</dbReference>
<evidence type="ECO:0000256" key="5">
    <source>
        <dbReference type="ARBA" id="ARBA00023239"/>
    </source>
</evidence>
<dbReference type="PANTHER" id="PTHR35201:SF4">
    <property type="entry name" value="BETA-PINACENE SYNTHASE-RELATED"/>
    <property type="match status" value="1"/>
</dbReference>
<evidence type="ECO:0000256" key="2">
    <source>
        <dbReference type="ARBA" id="ARBA00006333"/>
    </source>
</evidence>
<feature type="transmembrane region" description="Helical" evidence="7">
    <location>
        <begin position="346"/>
        <end position="365"/>
    </location>
</feature>
<keyword evidence="4 6" id="KW-0460">Magnesium</keyword>
<comment type="caution">
    <text evidence="8">The sequence shown here is derived from an EMBL/GenBank/DDBJ whole genome shotgun (WGS) entry which is preliminary data.</text>
</comment>
<keyword evidence="9" id="KW-1185">Reference proteome</keyword>
<dbReference type="AlphaFoldDB" id="A0A9P7JY66"/>
<dbReference type="Pfam" id="PF19086">
    <property type="entry name" value="Terpene_syn_C_2"/>
    <property type="match status" value="1"/>
</dbReference>
<evidence type="ECO:0000256" key="4">
    <source>
        <dbReference type="ARBA" id="ARBA00022842"/>
    </source>
</evidence>
<evidence type="ECO:0000256" key="1">
    <source>
        <dbReference type="ARBA" id="ARBA00001946"/>
    </source>
</evidence>
<dbReference type="GO" id="GO:0010333">
    <property type="term" value="F:terpene synthase activity"/>
    <property type="evidence" value="ECO:0007669"/>
    <property type="project" value="InterPro"/>
</dbReference>
<protein>
    <recommendedName>
        <fullName evidence="6">Terpene synthase</fullName>
        <ecNumber evidence="6">4.2.3.-</ecNumber>
    </recommendedName>
</protein>
<dbReference type="PANTHER" id="PTHR35201">
    <property type="entry name" value="TERPENE SYNTHASE"/>
    <property type="match status" value="1"/>
</dbReference>
<dbReference type="SFLD" id="SFLDG01020">
    <property type="entry name" value="Terpene_Cyclase_Like_2"/>
    <property type="match status" value="1"/>
</dbReference>
<name>A0A9P7JY66_9AGAM</name>
<comment type="cofactor">
    <cofactor evidence="1 6">
        <name>Mg(2+)</name>
        <dbReference type="ChEBI" id="CHEBI:18420"/>
    </cofactor>
</comment>
<evidence type="ECO:0000256" key="7">
    <source>
        <dbReference type="SAM" id="Phobius"/>
    </source>
</evidence>
<dbReference type="OrthoDB" id="6486656at2759"/>
<proteinExistence type="inferred from homology"/>
<dbReference type="EMBL" id="JABBWM010000007">
    <property type="protein sequence ID" value="KAG2115722.1"/>
    <property type="molecule type" value="Genomic_DNA"/>
</dbReference>